<evidence type="ECO:0000313" key="1">
    <source>
        <dbReference type="EMBL" id="GCA67280.1"/>
    </source>
</evidence>
<accession>A0A391P2D6</accession>
<dbReference type="RefSeq" id="WP_243112742.1">
    <property type="nucleotide sequence ID" value="NZ_BHGK01000001.1"/>
</dbReference>
<reference evidence="2" key="1">
    <citation type="submission" date="2018-09" db="EMBL/GenBank/DDBJ databases">
        <title>Draft Genome Sequence of Mediterraneibacter sp. KCTC 15684.</title>
        <authorList>
            <person name="Kim J.S."/>
            <person name="Han K.I."/>
            <person name="Suh M.K."/>
            <person name="Lee K.C."/>
            <person name="Eom M.K."/>
            <person name="Lee J.H."/>
            <person name="Park S.H."/>
            <person name="Kang S.W."/>
            <person name="Park J.E."/>
            <person name="Oh B.S."/>
            <person name="Yu S.Y."/>
            <person name="Choi S.H."/>
            <person name="Lee D.H."/>
            <person name="Yoon H."/>
            <person name="Kim B."/>
            <person name="Yang S.J."/>
            <person name="Lee J.S."/>
        </authorList>
    </citation>
    <scope>NUCLEOTIDE SEQUENCE [LARGE SCALE GENOMIC DNA]</scope>
    <source>
        <strain evidence="2">KCTC 15684</strain>
    </source>
</reference>
<dbReference type="EMBL" id="BHGK01000001">
    <property type="protein sequence ID" value="GCA67280.1"/>
    <property type="molecule type" value="Genomic_DNA"/>
</dbReference>
<gene>
    <name evidence="1" type="ORF">KGMB01110_17160</name>
</gene>
<dbReference type="AlphaFoldDB" id="A0A391P2D6"/>
<protein>
    <submittedName>
        <fullName evidence="1">Uncharacterized protein</fullName>
    </submittedName>
</protein>
<sequence>MQSPIHEGYEYQDYFTVSIILQLMLKQTDAELIIDRKDFSGDKFDDLKVKTPNGTTEFQIKYSDDENTHKLTKDDFANGNGHDTALCDLFASWKTRKESENDNQIKLCLAWNRPTDDDPIVEFLKPIQE</sequence>
<comment type="caution">
    <text evidence="1">The sequence shown here is derived from an EMBL/GenBank/DDBJ whole genome shotgun (WGS) entry which is preliminary data.</text>
</comment>
<organism evidence="1 2">
    <name type="scientific">Mediterraneibacter butyricigenes</name>
    <dbReference type="NCBI Taxonomy" id="2316025"/>
    <lineage>
        <taxon>Bacteria</taxon>
        <taxon>Bacillati</taxon>
        <taxon>Bacillota</taxon>
        <taxon>Clostridia</taxon>
        <taxon>Lachnospirales</taxon>
        <taxon>Lachnospiraceae</taxon>
        <taxon>Mediterraneibacter</taxon>
    </lineage>
</organism>
<keyword evidence="2" id="KW-1185">Reference proteome</keyword>
<evidence type="ECO:0000313" key="2">
    <source>
        <dbReference type="Proteomes" id="UP000265643"/>
    </source>
</evidence>
<proteinExistence type="predicted"/>
<dbReference type="Proteomes" id="UP000265643">
    <property type="component" value="Unassembled WGS sequence"/>
</dbReference>
<name>A0A391P2D6_9FIRM</name>